<dbReference type="Proteomes" id="UP000183656">
    <property type="component" value="Unassembled WGS sequence"/>
</dbReference>
<feature type="coiled-coil region" evidence="1">
    <location>
        <begin position="77"/>
        <end position="104"/>
    </location>
</feature>
<dbReference type="NCBIfam" id="TIGR02675">
    <property type="entry name" value="tape_meas_nterm"/>
    <property type="match status" value="1"/>
</dbReference>
<gene>
    <name evidence="4" type="ORF">SAMN04489707_102775</name>
</gene>
<feature type="coiled-coil region" evidence="1">
    <location>
        <begin position="252"/>
        <end position="312"/>
    </location>
</feature>
<keyword evidence="1" id="KW-0175">Coiled coil</keyword>
<reference evidence="4 5" key="1">
    <citation type="submission" date="2016-10" db="EMBL/GenBank/DDBJ databases">
        <authorList>
            <person name="de Groot N.N."/>
        </authorList>
    </citation>
    <scope>NUCLEOTIDE SEQUENCE [LARGE SCALE GENOMIC DNA]</scope>
    <source>
        <strain evidence="4 5">R-24608</strain>
    </source>
</reference>
<protein>
    <submittedName>
        <fullName evidence="4">Tape measure domain-containing protein</fullName>
    </submittedName>
</protein>
<dbReference type="InterPro" id="IPR053058">
    <property type="entry name" value="Mulikevirus_tape_measure"/>
</dbReference>
<sequence length="1323" mass="139550">MANQNMKAKLVIDVEANGANDVEAIADGLEGLAQESGDAAPKLTELAQAIRAIGAQNKLVDDFMRLKRETESVATAMDAASGKVDALAKEMAQAGEEAKRAADAQKVAALELGTAKQYQLQLRDAIAQTRVELKQSRDDLKQAGDGNAIFSERVRDAAAQLKMLQAEERAAAGNVRLLAAAYKESEAASSNAANAQKRLVADYERAVGSAGQLSVALRQGNQALNDSRQALQAAGMSTKGLTDQQIALKAQLLQAQQQAQRYTEVVHDMRTEALALAPALQQTFQQLGMRGVRQITAEIEQLQAVMRGLKGQKLMPEDAIRATAELQRRIQSLRAEMSGTQGASKSAASSIKELGDSADGAGSKIGAAAHKAVAWAGAMIGLGEIKRVAAEVLETGSSFEQLERRLTSILGSSEKAREAFAMLKDLAQQTPFDVKGLTEAYAKLSAFGLQPTRAQMLAMADAAAELGGGTEMLEGVTLALGQAWTKGKLQGEEMLQLAERGIPAWDLLAKATGKNVEELQKLSSAGQLGRDAILQLIDAMGKKSAGASADLMNSYAGAVQRAQDALQELFNMIAQSGVLEYLTAQLQGLLAKFDQLKASGELDVMAKRIASGFVDVANAAQGVIGVLQQLAPAIEVLMKLWVVSKVAAFAGALTGVGLAAKGAGLEMAKAADQSKAFAVISRASLALVAVGVLELGQAWIKVAKDYGAYRAELAKHDAIASQTAQKQDLVAQKLKAISDATGVLVTSMQQLNEAQSAGLLVFDQATGKWLSAAQAQEKLSGAVKETTAKMAAADASKLVAEFEKTATAADKTKEAIERLAAGLKFGDVQGVSAFVMALDELAAKGRLSAKEVGEAWQEALGKLNAGQIGALRANLEEASRQGVISAQQWAQANEQVLAASFEKLGVNAAQALGKISTGAQEAINQVDLVAESAKAAGVGAKDAARAIEMAFAAAIPKADSLQAIEAMEQKLKAMGAAGQVSADGMGRLQSALDKQRATIEGQIPGIQSLGEALRQLGVKPQAELKELARTAKEAFDVVQASGTATPREINEAWKAMAEAAIAANDGIADATIQSQARQHGFVIETDKAGKSIVKSMKEAEDATKKVGDAAKDGADGMRDMADAADDSRTALQKQAAAQNEAANEAANAWADAQRKADKYFEEMAKIARESGAWAQDVPKLAWAMSAALKELDAAQQSLERSNQGAAQGLEDLKMRLLELHGSEEDVAKARQARDEAEVRAKMALLRLDIERARIRKNNEEAERLTKELALLEEQLVVLGEIYREEEKQRKEREREEGGAGGGKKKGSSRLSGEGGLDLQEEIG</sequence>
<dbReference type="EMBL" id="FPBX01000027">
    <property type="protein sequence ID" value="SFU86062.1"/>
    <property type="molecule type" value="Genomic_DNA"/>
</dbReference>
<keyword evidence="5" id="KW-1185">Reference proteome</keyword>
<evidence type="ECO:0000313" key="4">
    <source>
        <dbReference type="EMBL" id="SFU86062.1"/>
    </source>
</evidence>
<organism evidence="4 5">
    <name type="scientific">Paenacidovorax caeni</name>
    <dbReference type="NCBI Taxonomy" id="343013"/>
    <lineage>
        <taxon>Bacteria</taxon>
        <taxon>Pseudomonadati</taxon>
        <taxon>Pseudomonadota</taxon>
        <taxon>Betaproteobacteria</taxon>
        <taxon>Burkholderiales</taxon>
        <taxon>Comamonadaceae</taxon>
        <taxon>Paenacidovorax</taxon>
    </lineage>
</organism>
<feature type="region of interest" description="Disordered" evidence="2">
    <location>
        <begin position="1285"/>
        <end position="1323"/>
    </location>
</feature>
<evidence type="ECO:0000256" key="2">
    <source>
        <dbReference type="SAM" id="MobiDB-lite"/>
    </source>
</evidence>
<dbReference type="OrthoDB" id="6745079at2"/>
<evidence type="ECO:0000256" key="1">
    <source>
        <dbReference type="SAM" id="Coils"/>
    </source>
</evidence>
<feature type="compositionally biased region" description="Basic and acidic residues" evidence="2">
    <location>
        <begin position="1285"/>
        <end position="1297"/>
    </location>
</feature>
<accession>A0A1I7JLJ2</accession>
<dbReference type="InterPro" id="IPR013491">
    <property type="entry name" value="Tape_meas_N"/>
</dbReference>
<dbReference type="RefSeq" id="WP_054256698.1">
    <property type="nucleotide sequence ID" value="NZ_FPBX01000027.1"/>
</dbReference>
<feature type="domain" description="Tape measure protein N-terminal" evidence="3">
    <location>
        <begin position="391"/>
        <end position="574"/>
    </location>
</feature>
<evidence type="ECO:0000259" key="3">
    <source>
        <dbReference type="Pfam" id="PF20155"/>
    </source>
</evidence>
<proteinExistence type="predicted"/>
<dbReference type="STRING" id="343013.SAMN04489707_102775"/>
<dbReference type="Pfam" id="PF20155">
    <property type="entry name" value="TMP_3"/>
    <property type="match status" value="1"/>
</dbReference>
<evidence type="ECO:0000313" key="5">
    <source>
        <dbReference type="Proteomes" id="UP000183656"/>
    </source>
</evidence>
<dbReference type="PANTHER" id="PTHR38812:SF2">
    <property type="entry name" value="MU-LIKE PROPHAGE FLUMU PROTEIN GP42"/>
    <property type="match status" value="1"/>
</dbReference>
<name>A0A1I7JLJ2_9BURK</name>
<dbReference type="PANTHER" id="PTHR38812">
    <property type="entry name" value="MU-LIKE PROPHAGE FLUMU PROTEIN GP42"/>
    <property type="match status" value="1"/>
</dbReference>